<proteinExistence type="predicted"/>
<sequence>MSNTTQTESDDLLDRINKLRTDFANDNKKGMFSSKQYKVDCANTVLKTIDIETLLNSTLITLPNSCHLYFDYTMFKTFATPELHDRIIQFAVEKISQCINEYGTYEMHINMNTFSISAFQRYKSIIELYSHVCNTYHAEFHEKITTMHIYNIPSTIETISQLIGPLLPQQVRQKVIRYDKVASEKPLQTITEIIHTINSSV</sequence>
<dbReference type="Gene3D" id="3.40.525.10">
    <property type="entry name" value="CRAL-TRIO lipid binding domain"/>
    <property type="match status" value="1"/>
</dbReference>
<evidence type="ECO:0000259" key="1">
    <source>
        <dbReference type="Pfam" id="PF00650"/>
    </source>
</evidence>
<dbReference type="Pfam" id="PF00650">
    <property type="entry name" value="CRAL_TRIO"/>
    <property type="match status" value="1"/>
</dbReference>
<feature type="domain" description="CRAL-TRIO" evidence="1">
    <location>
        <begin position="86"/>
        <end position="181"/>
    </location>
</feature>
<dbReference type="AlphaFoldDB" id="A0A6C0HJ87"/>
<evidence type="ECO:0000313" key="2">
    <source>
        <dbReference type="EMBL" id="QHT80073.1"/>
    </source>
</evidence>
<dbReference type="InterPro" id="IPR001251">
    <property type="entry name" value="CRAL-TRIO_dom"/>
</dbReference>
<reference evidence="2" key="1">
    <citation type="journal article" date="2020" name="Nature">
        <title>Giant virus diversity and host interactions through global metagenomics.</title>
        <authorList>
            <person name="Schulz F."/>
            <person name="Roux S."/>
            <person name="Paez-Espino D."/>
            <person name="Jungbluth S."/>
            <person name="Walsh D.A."/>
            <person name="Denef V.J."/>
            <person name="McMahon K.D."/>
            <person name="Konstantinidis K.T."/>
            <person name="Eloe-Fadrosh E.A."/>
            <person name="Kyrpides N.C."/>
            <person name="Woyke T."/>
        </authorList>
    </citation>
    <scope>NUCLEOTIDE SEQUENCE</scope>
    <source>
        <strain evidence="2">GVMAG-M-3300023184-105</strain>
    </source>
</reference>
<protein>
    <recommendedName>
        <fullName evidence="1">CRAL-TRIO domain-containing protein</fullName>
    </recommendedName>
</protein>
<name>A0A6C0HJ87_9ZZZZ</name>
<accession>A0A6C0HJ87</accession>
<organism evidence="2">
    <name type="scientific">viral metagenome</name>
    <dbReference type="NCBI Taxonomy" id="1070528"/>
    <lineage>
        <taxon>unclassified sequences</taxon>
        <taxon>metagenomes</taxon>
        <taxon>organismal metagenomes</taxon>
    </lineage>
</organism>
<dbReference type="EMBL" id="MN739960">
    <property type="protein sequence ID" value="QHT80073.1"/>
    <property type="molecule type" value="Genomic_DNA"/>
</dbReference>
<dbReference type="InterPro" id="IPR036865">
    <property type="entry name" value="CRAL-TRIO_dom_sf"/>
</dbReference>
<dbReference type="SUPFAM" id="SSF52087">
    <property type="entry name" value="CRAL/TRIO domain"/>
    <property type="match status" value="1"/>
</dbReference>